<sequence length="142" mass="17402">MMNYLRKAQKEVKYMSKIVTVKEVRLKKFIRLWYSVSTVQRRNMLAYTFTKADFPNLNFDDLEHMYHLFREITIRKENITFSIESIKRFIRRHIYYTYWYDFQLGLETNQKSVNMLKLDMTIPDLEDYPLFTVLENPEFGVV</sequence>
<organism evidence="1 2">
    <name type="scientific">Arctium lappa</name>
    <name type="common">Greater burdock</name>
    <name type="synonym">Lappa major</name>
    <dbReference type="NCBI Taxonomy" id="4217"/>
    <lineage>
        <taxon>Eukaryota</taxon>
        <taxon>Viridiplantae</taxon>
        <taxon>Streptophyta</taxon>
        <taxon>Embryophyta</taxon>
        <taxon>Tracheophyta</taxon>
        <taxon>Spermatophyta</taxon>
        <taxon>Magnoliopsida</taxon>
        <taxon>eudicotyledons</taxon>
        <taxon>Gunneridae</taxon>
        <taxon>Pentapetalae</taxon>
        <taxon>asterids</taxon>
        <taxon>campanulids</taxon>
        <taxon>Asterales</taxon>
        <taxon>Asteraceae</taxon>
        <taxon>Carduoideae</taxon>
        <taxon>Cardueae</taxon>
        <taxon>Arctiinae</taxon>
        <taxon>Arctium</taxon>
    </lineage>
</organism>
<gene>
    <name evidence="1" type="ORF">L6452_34922</name>
</gene>
<reference evidence="1 2" key="2">
    <citation type="journal article" date="2022" name="Mol. Ecol. Resour.">
        <title>The genomes of chicory, endive, great burdock and yacon provide insights into Asteraceae paleo-polyploidization history and plant inulin production.</title>
        <authorList>
            <person name="Fan W."/>
            <person name="Wang S."/>
            <person name="Wang H."/>
            <person name="Wang A."/>
            <person name="Jiang F."/>
            <person name="Liu H."/>
            <person name="Zhao H."/>
            <person name="Xu D."/>
            <person name="Zhang Y."/>
        </authorList>
    </citation>
    <scope>NUCLEOTIDE SEQUENCE [LARGE SCALE GENOMIC DNA]</scope>
    <source>
        <strain evidence="2">cv. Niubang</strain>
    </source>
</reference>
<comment type="caution">
    <text evidence="1">The sequence shown here is derived from an EMBL/GenBank/DDBJ whole genome shotgun (WGS) entry which is preliminary data.</text>
</comment>
<reference evidence="2" key="1">
    <citation type="journal article" date="2022" name="Mol. Ecol. Resour.">
        <title>The genomes of chicory, endive, great burdock and yacon provide insights into Asteraceae palaeo-polyploidization history and plant inulin production.</title>
        <authorList>
            <person name="Fan W."/>
            <person name="Wang S."/>
            <person name="Wang H."/>
            <person name="Wang A."/>
            <person name="Jiang F."/>
            <person name="Liu H."/>
            <person name="Zhao H."/>
            <person name="Xu D."/>
            <person name="Zhang Y."/>
        </authorList>
    </citation>
    <scope>NUCLEOTIDE SEQUENCE [LARGE SCALE GENOMIC DNA]</scope>
    <source>
        <strain evidence="2">cv. Niubang</strain>
    </source>
</reference>
<protein>
    <submittedName>
        <fullName evidence="1">Uncharacterized protein</fullName>
    </submittedName>
</protein>
<accession>A0ACB8YJI5</accession>
<evidence type="ECO:0000313" key="2">
    <source>
        <dbReference type="Proteomes" id="UP001055879"/>
    </source>
</evidence>
<evidence type="ECO:0000313" key="1">
    <source>
        <dbReference type="EMBL" id="KAI3685667.1"/>
    </source>
</evidence>
<dbReference type="EMBL" id="CM042058">
    <property type="protein sequence ID" value="KAI3685667.1"/>
    <property type="molecule type" value="Genomic_DNA"/>
</dbReference>
<keyword evidence="2" id="KW-1185">Reference proteome</keyword>
<dbReference type="Proteomes" id="UP001055879">
    <property type="component" value="Linkage Group LG12"/>
</dbReference>
<name>A0ACB8YJI5_ARCLA</name>
<proteinExistence type="predicted"/>